<dbReference type="SUPFAM" id="SSF54495">
    <property type="entry name" value="UBC-like"/>
    <property type="match status" value="1"/>
</dbReference>
<evidence type="ECO:0000259" key="1">
    <source>
        <dbReference type="PROSITE" id="PS50127"/>
    </source>
</evidence>
<dbReference type="InterPro" id="IPR050113">
    <property type="entry name" value="Ub_conjugating_enzyme"/>
</dbReference>
<dbReference type="STRING" id="70415.A0A5S6QWP5"/>
<keyword evidence="2" id="KW-1185">Reference proteome</keyword>
<sequence length="166" mass="19319">MRLDPIIRIQEEIAFWKHSHPKNFVAKACVLPNGDTDLMQWEVGIPGPCDSDWDGGLYRLLVQFPENYPFSPPICRFSPCIFHPNVFPDGKVFHPLLRADLEWNCTVTILLICTAIQDLLVEPLLDVVANAEAFYLLRTHEDDYFEKIFKLTKEYAVESMLERYWS</sequence>
<dbReference type="GO" id="GO:0032446">
    <property type="term" value="P:protein modification by small protein conjugation"/>
    <property type="evidence" value="ECO:0007669"/>
    <property type="project" value="UniProtKB-ARBA"/>
</dbReference>
<name>A0A5S6QWP5_TRIMR</name>
<dbReference type="PANTHER" id="PTHR24067">
    <property type="entry name" value="UBIQUITIN-CONJUGATING ENZYME E2"/>
    <property type="match status" value="1"/>
</dbReference>
<evidence type="ECO:0000313" key="3">
    <source>
        <dbReference type="WBParaSite" id="TMUE_3000011317.1"/>
    </source>
</evidence>
<organism evidence="2 3">
    <name type="scientific">Trichuris muris</name>
    <name type="common">Mouse whipworm</name>
    <dbReference type="NCBI Taxonomy" id="70415"/>
    <lineage>
        <taxon>Eukaryota</taxon>
        <taxon>Metazoa</taxon>
        <taxon>Ecdysozoa</taxon>
        <taxon>Nematoda</taxon>
        <taxon>Enoplea</taxon>
        <taxon>Dorylaimia</taxon>
        <taxon>Trichinellida</taxon>
        <taxon>Trichuridae</taxon>
        <taxon>Trichuris</taxon>
    </lineage>
</organism>
<dbReference type="WBParaSite" id="TMUE_3000011317.1">
    <property type="protein sequence ID" value="TMUE_3000011317.1"/>
    <property type="gene ID" value="WBGene00286344"/>
</dbReference>
<dbReference type="Pfam" id="PF00179">
    <property type="entry name" value="UQ_con"/>
    <property type="match status" value="1"/>
</dbReference>
<dbReference type="AlphaFoldDB" id="A0A5S6QWP5"/>
<dbReference type="InterPro" id="IPR000608">
    <property type="entry name" value="UBC"/>
</dbReference>
<dbReference type="Gene3D" id="3.10.110.10">
    <property type="entry name" value="Ubiquitin Conjugating Enzyme"/>
    <property type="match status" value="1"/>
</dbReference>
<dbReference type="Proteomes" id="UP000046395">
    <property type="component" value="Unassembled WGS sequence"/>
</dbReference>
<feature type="domain" description="UBC core" evidence="1">
    <location>
        <begin position="4"/>
        <end position="157"/>
    </location>
</feature>
<proteinExistence type="predicted"/>
<dbReference type="InterPro" id="IPR016135">
    <property type="entry name" value="UBQ-conjugating_enzyme/RWD"/>
</dbReference>
<evidence type="ECO:0000313" key="2">
    <source>
        <dbReference type="Proteomes" id="UP000046395"/>
    </source>
</evidence>
<accession>A0A5S6QWP5</accession>
<reference evidence="3" key="1">
    <citation type="submission" date="2019-12" db="UniProtKB">
        <authorList>
            <consortium name="WormBaseParasite"/>
        </authorList>
    </citation>
    <scope>IDENTIFICATION</scope>
</reference>
<dbReference type="SMART" id="SM00212">
    <property type="entry name" value="UBCc"/>
    <property type="match status" value="1"/>
</dbReference>
<dbReference type="PROSITE" id="PS50127">
    <property type="entry name" value="UBC_2"/>
    <property type="match status" value="1"/>
</dbReference>
<protein>
    <submittedName>
        <fullName evidence="3">UBIQUITIN_CONJUGAT_2 domain-containing protein</fullName>
    </submittedName>
</protein>